<dbReference type="InterPro" id="IPR004372">
    <property type="entry name" value="Ac/propionate_kinase"/>
</dbReference>
<dbReference type="AlphaFoldDB" id="A0A1B7VQH9"/>
<evidence type="ECO:0000256" key="2">
    <source>
        <dbReference type="ARBA" id="ARBA00022679"/>
    </source>
</evidence>
<feature type="site" description="Transition state stabilizer" evidence="6">
    <location>
        <position position="186"/>
    </location>
</feature>
<dbReference type="PRINTS" id="PR00471">
    <property type="entry name" value="ACETATEKNASE"/>
</dbReference>
<dbReference type="PROSITE" id="PS01075">
    <property type="entry name" value="ACETATE_KINASE_1"/>
    <property type="match status" value="1"/>
</dbReference>
<comment type="pathway">
    <text evidence="6">Metabolic intermediate biosynthesis; acetyl-CoA biosynthesis; acetyl-CoA from acetate: step 1/2.</text>
</comment>
<dbReference type="STRING" id="1803587.GCA_001593825_00098"/>
<dbReference type="HAMAP" id="MF_00020">
    <property type="entry name" value="Acetate_kinase"/>
    <property type="match status" value="1"/>
</dbReference>
<evidence type="ECO:0000256" key="4">
    <source>
        <dbReference type="ARBA" id="ARBA00022777"/>
    </source>
</evidence>
<evidence type="ECO:0000256" key="7">
    <source>
        <dbReference type="RuleBase" id="RU003835"/>
    </source>
</evidence>
<comment type="similarity">
    <text evidence="1 6 7">Belongs to the acetokinase family.</text>
</comment>
<evidence type="ECO:0000256" key="3">
    <source>
        <dbReference type="ARBA" id="ARBA00022741"/>
    </source>
</evidence>
<keyword evidence="2 6" id="KW-0808">Transferase</keyword>
<feature type="binding site" evidence="6">
    <location>
        <position position="390"/>
    </location>
    <ligand>
        <name>Mg(2+)</name>
        <dbReference type="ChEBI" id="CHEBI:18420"/>
    </ligand>
</feature>
<feature type="active site" description="Proton donor/acceptor" evidence="6">
    <location>
        <position position="155"/>
    </location>
</feature>
<comment type="function">
    <text evidence="6">Catalyzes the formation of acetyl phosphate from acetate and ATP. Can also catalyze the reverse reaction.</text>
</comment>
<keyword evidence="6" id="KW-0479">Metal-binding</keyword>
<feature type="binding site" evidence="6">
    <location>
        <position position="98"/>
    </location>
    <ligand>
        <name>substrate</name>
    </ligand>
</feature>
<comment type="cofactor">
    <cofactor evidence="6">
        <name>Mg(2+)</name>
        <dbReference type="ChEBI" id="CHEBI:18420"/>
    </cofactor>
    <cofactor evidence="6">
        <name>Mn(2+)</name>
        <dbReference type="ChEBI" id="CHEBI:29035"/>
    </cofactor>
    <text evidence="6">Mg(2+). Can also accept Mn(2+).</text>
</comment>
<dbReference type="GO" id="GO:0008776">
    <property type="term" value="F:acetate kinase activity"/>
    <property type="evidence" value="ECO:0007669"/>
    <property type="project" value="UniProtKB-UniRule"/>
</dbReference>
<keyword evidence="5 6" id="KW-0067">ATP-binding</keyword>
<dbReference type="PIRSF" id="PIRSF000722">
    <property type="entry name" value="Acetate_prop_kin"/>
    <property type="match status" value="1"/>
</dbReference>
<keyword evidence="3 6" id="KW-0547">Nucleotide-binding</keyword>
<dbReference type="GO" id="GO:0005524">
    <property type="term" value="F:ATP binding"/>
    <property type="evidence" value="ECO:0007669"/>
    <property type="project" value="UniProtKB-KW"/>
</dbReference>
<dbReference type="GO" id="GO:0000287">
    <property type="term" value="F:magnesium ion binding"/>
    <property type="evidence" value="ECO:0007669"/>
    <property type="project" value="UniProtKB-UniRule"/>
</dbReference>
<dbReference type="UniPathway" id="UPA00340">
    <property type="reaction ID" value="UER00458"/>
</dbReference>
<keyword evidence="4 6" id="KW-0418">Kinase</keyword>
<evidence type="ECO:0000256" key="1">
    <source>
        <dbReference type="ARBA" id="ARBA00008748"/>
    </source>
</evidence>
<dbReference type="InterPro" id="IPR000890">
    <property type="entry name" value="Aliphatic_acid_kin_short-chain"/>
</dbReference>
<comment type="caution">
    <text evidence="6">Lacks conserved residue(s) required for the propagation of feature annotation.</text>
</comment>
<feature type="binding site" evidence="6">
    <location>
        <position position="14"/>
    </location>
    <ligand>
        <name>ATP</name>
        <dbReference type="ChEBI" id="CHEBI:30616"/>
    </ligand>
</feature>
<proteinExistence type="inferred from homology"/>
<evidence type="ECO:0000256" key="6">
    <source>
        <dbReference type="HAMAP-Rule" id="MF_00020"/>
    </source>
</evidence>
<dbReference type="EC" id="2.7.2.1" evidence="6"/>
<dbReference type="GO" id="GO:0006083">
    <property type="term" value="P:acetate metabolic process"/>
    <property type="evidence" value="ECO:0007669"/>
    <property type="project" value="TreeGrafter"/>
</dbReference>
<sequence length="403" mass="43489">MKILILNAGSSSQKSCLYDITSPIPNLAPQPLWEGKINWTQDQNPAEITVKTATGAKLQETLAGDSRQVQFAYLLSTLINGTTKVIDDLSAIEVVGHRVVHGGQDYREAVIITEDVKQAIARLCNLAPAHNPAALVGIEVIEKSLGNVSQVAVFDTGFHSTLPESAAIYPIPYHLAEQGIRRYGFHGISHQYCANRAAEILGQDLSSLRIITCHLGNGCSLAAIKNSRSIDTTMGFTPLDGLMMGSRCGSVDPGILIYLLQQYNYSSQELDNVLNKASGLKGISGVSSDLREVIAAKEQGNQRAQLAWDIYVHHLRAGIGSMLASLAGLDVLVFTAGVGEKSAGIRQAACTAFEFLGLKIDLEKNQQQPVDIDIATSDSTVRVLVVATQEDWAIAQQCYQLMR</sequence>
<feature type="binding site" evidence="6">
    <location>
        <position position="7"/>
    </location>
    <ligand>
        <name>Mg(2+)</name>
        <dbReference type="ChEBI" id="CHEBI:18420"/>
    </ligand>
</feature>
<comment type="subunit">
    <text evidence="6">Homodimer.</text>
</comment>
<evidence type="ECO:0000256" key="5">
    <source>
        <dbReference type="ARBA" id="ARBA00022840"/>
    </source>
</evidence>
<dbReference type="Proteomes" id="UP000092382">
    <property type="component" value="Unassembled WGS sequence"/>
</dbReference>
<name>A0A1B7VQH9_APHFL</name>
<evidence type="ECO:0000313" key="8">
    <source>
        <dbReference type="EMBL" id="OBQ22988.1"/>
    </source>
</evidence>
<reference evidence="8 9" key="1">
    <citation type="submission" date="2015-09" db="EMBL/GenBank/DDBJ databases">
        <title>Whole genome shotgun sequence assembly of Aphanizomenon flos-aquae UKL13.</title>
        <authorList>
            <person name="Driscoll C."/>
        </authorList>
    </citation>
    <scope>NUCLEOTIDE SEQUENCE [LARGE SCALE GENOMIC DNA]</scope>
    <source>
        <strain evidence="8">MDT13</strain>
    </source>
</reference>
<organism evidence="8 9">
    <name type="scientific">Aphanizomenon flos-aquae LD13</name>
    <dbReference type="NCBI Taxonomy" id="1710894"/>
    <lineage>
        <taxon>Bacteria</taxon>
        <taxon>Bacillati</taxon>
        <taxon>Cyanobacteriota</taxon>
        <taxon>Cyanophyceae</taxon>
        <taxon>Nostocales</taxon>
        <taxon>Aphanizomenonaceae</taxon>
        <taxon>Aphanizomenon</taxon>
    </lineage>
</organism>
<feature type="binding site" evidence="6">
    <location>
        <begin position="289"/>
        <end position="291"/>
    </location>
    <ligand>
        <name>ATP</name>
        <dbReference type="ChEBI" id="CHEBI:30616"/>
    </ligand>
</feature>
<evidence type="ECO:0000313" key="9">
    <source>
        <dbReference type="Proteomes" id="UP000092382"/>
    </source>
</evidence>
<comment type="catalytic activity">
    <reaction evidence="6">
        <text>acetate + ATP = acetyl phosphate + ADP</text>
        <dbReference type="Rhea" id="RHEA:11352"/>
        <dbReference type="ChEBI" id="CHEBI:22191"/>
        <dbReference type="ChEBI" id="CHEBI:30089"/>
        <dbReference type="ChEBI" id="CHEBI:30616"/>
        <dbReference type="ChEBI" id="CHEBI:456216"/>
        <dbReference type="EC" id="2.7.2.1"/>
    </reaction>
</comment>
<dbReference type="PANTHER" id="PTHR21060">
    <property type="entry name" value="ACETATE KINASE"/>
    <property type="match status" value="1"/>
</dbReference>
<dbReference type="CDD" id="cd24010">
    <property type="entry name" value="ASKHA_NBD_AcK_PK"/>
    <property type="match status" value="1"/>
</dbReference>
<gene>
    <name evidence="6" type="primary">ackA</name>
    <name evidence="8" type="ORF">AN481_15260</name>
</gene>
<dbReference type="PATRIC" id="fig|1710894.3.peg.1533"/>
<feature type="site" description="Transition state stabilizer" evidence="6">
    <location>
        <position position="247"/>
    </location>
</feature>
<comment type="subcellular location">
    <subcellularLocation>
        <location evidence="6">Cytoplasm</location>
    </subcellularLocation>
</comment>
<accession>A0A1B7VQH9</accession>
<dbReference type="GO" id="GO:0005737">
    <property type="term" value="C:cytoplasm"/>
    <property type="evidence" value="ECO:0007669"/>
    <property type="project" value="UniProtKB-SubCell"/>
</dbReference>
<keyword evidence="6" id="KW-0963">Cytoplasm</keyword>
<dbReference type="PANTHER" id="PTHR21060:SF15">
    <property type="entry name" value="ACETATE KINASE-RELATED"/>
    <property type="match status" value="1"/>
</dbReference>
<dbReference type="EMBL" id="LJOY01000059">
    <property type="protein sequence ID" value="OBQ22988.1"/>
    <property type="molecule type" value="Genomic_DNA"/>
</dbReference>
<comment type="caution">
    <text evidence="8">The sequence shown here is derived from an EMBL/GenBank/DDBJ whole genome shotgun (WGS) entry which is preliminary data.</text>
</comment>
<dbReference type="SUPFAM" id="SSF53067">
    <property type="entry name" value="Actin-like ATPase domain"/>
    <property type="match status" value="2"/>
</dbReference>
<dbReference type="InterPro" id="IPR023865">
    <property type="entry name" value="Aliphatic_acid_kinase_CS"/>
</dbReference>
<dbReference type="GO" id="GO:0006085">
    <property type="term" value="P:acetyl-CoA biosynthetic process"/>
    <property type="evidence" value="ECO:0007669"/>
    <property type="project" value="UniProtKB-UniRule"/>
</dbReference>
<dbReference type="NCBIfam" id="TIGR00016">
    <property type="entry name" value="ackA"/>
    <property type="match status" value="1"/>
</dbReference>
<dbReference type="Pfam" id="PF00871">
    <property type="entry name" value="Acetate_kinase"/>
    <property type="match status" value="1"/>
</dbReference>
<dbReference type="Gene3D" id="3.30.420.40">
    <property type="match status" value="2"/>
</dbReference>
<keyword evidence="6" id="KW-0460">Magnesium</keyword>
<protein>
    <recommendedName>
        <fullName evidence="6">Acetate kinase</fullName>
        <ecNumber evidence="6">2.7.2.1</ecNumber>
    </recommendedName>
    <alternativeName>
        <fullName evidence="6">Acetokinase</fullName>
    </alternativeName>
</protein>
<dbReference type="InterPro" id="IPR043129">
    <property type="entry name" value="ATPase_NBD"/>
</dbReference>
<feature type="binding site" evidence="6">
    <location>
        <begin position="214"/>
        <end position="218"/>
    </location>
    <ligand>
        <name>ATP</name>
        <dbReference type="ChEBI" id="CHEBI:30616"/>
    </ligand>
</feature>